<protein>
    <recommendedName>
        <fullName evidence="3">Histone-lysine N-methyltransferase SETMAR</fullName>
    </recommendedName>
</protein>
<dbReference type="InParanoid" id="E2AL91"/>
<dbReference type="Proteomes" id="UP000000311">
    <property type="component" value="Unassembled WGS sequence"/>
</dbReference>
<keyword evidence="2" id="KW-1185">Reference proteome</keyword>
<feature type="non-terminal residue" evidence="1">
    <location>
        <position position="53"/>
    </location>
</feature>
<reference evidence="1 2" key="1">
    <citation type="journal article" date="2010" name="Science">
        <title>Genomic comparison of the ants Camponotus floridanus and Harpegnathos saltator.</title>
        <authorList>
            <person name="Bonasio R."/>
            <person name="Zhang G."/>
            <person name="Ye C."/>
            <person name="Mutti N.S."/>
            <person name="Fang X."/>
            <person name="Qin N."/>
            <person name="Donahue G."/>
            <person name="Yang P."/>
            <person name="Li Q."/>
            <person name="Li C."/>
            <person name="Zhang P."/>
            <person name="Huang Z."/>
            <person name="Berger S.L."/>
            <person name="Reinberg D."/>
            <person name="Wang J."/>
            <person name="Liebig J."/>
        </authorList>
    </citation>
    <scope>NUCLEOTIDE SEQUENCE [LARGE SCALE GENOMIC DNA]</scope>
    <source>
        <strain evidence="2">C129</strain>
    </source>
</reference>
<name>E2AL91_CAMFO</name>
<sequence length="53" mass="6120">IGPVFLPERLNGLNYLEFLRDELPNLLFPPAAIDDMPLFRRNIIFMHDGCPAH</sequence>
<organism evidence="2">
    <name type="scientific">Camponotus floridanus</name>
    <name type="common">Florida carpenter ant</name>
    <dbReference type="NCBI Taxonomy" id="104421"/>
    <lineage>
        <taxon>Eukaryota</taxon>
        <taxon>Metazoa</taxon>
        <taxon>Ecdysozoa</taxon>
        <taxon>Arthropoda</taxon>
        <taxon>Hexapoda</taxon>
        <taxon>Insecta</taxon>
        <taxon>Pterygota</taxon>
        <taxon>Neoptera</taxon>
        <taxon>Endopterygota</taxon>
        <taxon>Hymenoptera</taxon>
        <taxon>Apocrita</taxon>
        <taxon>Aculeata</taxon>
        <taxon>Formicoidea</taxon>
        <taxon>Formicidae</taxon>
        <taxon>Formicinae</taxon>
        <taxon>Camponotus</taxon>
    </lineage>
</organism>
<dbReference type="OMA" id="RNIIFMH"/>
<evidence type="ECO:0000313" key="2">
    <source>
        <dbReference type="Proteomes" id="UP000000311"/>
    </source>
</evidence>
<evidence type="ECO:0000313" key="1">
    <source>
        <dbReference type="EMBL" id="EFN65801.1"/>
    </source>
</evidence>
<evidence type="ECO:0008006" key="3">
    <source>
        <dbReference type="Google" id="ProtNLM"/>
    </source>
</evidence>
<gene>
    <name evidence="1" type="ORF">EAG_12578</name>
</gene>
<proteinExistence type="predicted"/>
<accession>E2AL91</accession>
<dbReference type="EMBL" id="GL440532">
    <property type="protein sequence ID" value="EFN65801.1"/>
    <property type="molecule type" value="Genomic_DNA"/>
</dbReference>
<feature type="non-terminal residue" evidence="1">
    <location>
        <position position="1"/>
    </location>
</feature>
<dbReference type="AlphaFoldDB" id="E2AL91"/>